<dbReference type="Proteomes" id="UP001595892">
    <property type="component" value="Unassembled WGS sequence"/>
</dbReference>
<dbReference type="Gene3D" id="1.10.260.40">
    <property type="entry name" value="lambda repressor-like DNA-binding domains"/>
    <property type="match status" value="1"/>
</dbReference>
<dbReference type="InterPro" id="IPR001387">
    <property type="entry name" value="Cro/C1-type_HTH"/>
</dbReference>
<keyword evidence="4" id="KW-1185">Reference proteome</keyword>
<sequence>MSSFPERLRAARLALGMTQEELGFELGVTKASVSAWETGREAPSFRLLPGLREALACSLDALICGIEAEGVREGNADARYASRARDAGERALLQRYRTLPARQQAALLTLVKDARSERD</sequence>
<organism evidence="3 4">
    <name type="scientific">Coralloluteibacterium thermophilum</name>
    <dbReference type="NCBI Taxonomy" id="2707049"/>
    <lineage>
        <taxon>Bacteria</taxon>
        <taxon>Pseudomonadati</taxon>
        <taxon>Pseudomonadota</taxon>
        <taxon>Gammaproteobacteria</taxon>
        <taxon>Lysobacterales</taxon>
        <taxon>Lysobacteraceae</taxon>
        <taxon>Coralloluteibacterium</taxon>
    </lineage>
</organism>
<dbReference type="PANTHER" id="PTHR46558:SF4">
    <property type="entry name" value="DNA-BIDING PHAGE PROTEIN"/>
    <property type="match status" value="1"/>
</dbReference>
<keyword evidence="1" id="KW-0238">DNA-binding</keyword>
<dbReference type="CDD" id="cd00093">
    <property type="entry name" value="HTH_XRE"/>
    <property type="match status" value="1"/>
</dbReference>
<evidence type="ECO:0000259" key="2">
    <source>
        <dbReference type="PROSITE" id="PS50943"/>
    </source>
</evidence>
<gene>
    <name evidence="3" type="ORF">ACFO3Q_14390</name>
</gene>
<dbReference type="RefSeq" id="WP_377005439.1">
    <property type="nucleotide sequence ID" value="NZ_JBHSGG010000041.1"/>
</dbReference>
<name>A0ABV9NQD7_9GAMM</name>
<dbReference type="PANTHER" id="PTHR46558">
    <property type="entry name" value="TRACRIPTIONAL REGULATORY PROTEIN-RELATED-RELATED"/>
    <property type="match status" value="1"/>
</dbReference>
<accession>A0ABV9NQD7</accession>
<dbReference type="EMBL" id="JBHSGG010000041">
    <property type="protein sequence ID" value="MFC4729356.1"/>
    <property type="molecule type" value="Genomic_DNA"/>
</dbReference>
<proteinExistence type="predicted"/>
<comment type="caution">
    <text evidence="3">The sequence shown here is derived from an EMBL/GenBank/DDBJ whole genome shotgun (WGS) entry which is preliminary data.</text>
</comment>
<evidence type="ECO:0000313" key="3">
    <source>
        <dbReference type="EMBL" id="MFC4729356.1"/>
    </source>
</evidence>
<feature type="domain" description="HTH cro/C1-type" evidence="2">
    <location>
        <begin position="8"/>
        <end position="62"/>
    </location>
</feature>
<dbReference type="InterPro" id="IPR010982">
    <property type="entry name" value="Lambda_DNA-bd_dom_sf"/>
</dbReference>
<dbReference type="SUPFAM" id="SSF47413">
    <property type="entry name" value="lambda repressor-like DNA-binding domains"/>
    <property type="match status" value="1"/>
</dbReference>
<dbReference type="SMART" id="SM00530">
    <property type="entry name" value="HTH_XRE"/>
    <property type="match status" value="1"/>
</dbReference>
<reference evidence="4" key="1">
    <citation type="journal article" date="2019" name="Int. J. Syst. Evol. Microbiol.">
        <title>The Global Catalogue of Microorganisms (GCM) 10K type strain sequencing project: providing services to taxonomists for standard genome sequencing and annotation.</title>
        <authorList>
            <consortium name="The Broad Institute Genomics Platform"/>
            <consortium name="The Broad Institute Genome Sequencing Center for Infectious Disease"/>
            <person name="Wu L."/>
            <person name="Ma J."/>
        </authorList>
    </citation>
    <scope>NUCLEOTIDE SEQUENCE [LARGE SCALE GENOMIC DNA]</scope>
    <source>
        <strain evidence="4">CGMCC 1.13574</strain>
    </source>
</reference>
<dbReference type="PROSITE" id="PS50943">
    <property type="entry name" value="HTH_CROC1"/>
    <property type="match status" value="1"/>
</dbReference>
<dbReference type="Pfam" id="PF01381">
    <property type="entry name" value="HTH_3"/>
    <property type="match status" value="1"/>
</dbReference>
<protein>
    <submittedName>
        <fullName evidence="3">Helix-turn-helix domain-containing protein</fullName>
    </submittedName>
</protein>
<evidence type="ECO:0000313" key="4">
    <source>
        <dbReference type="Proteomes" id="UP001595892"/>
    </source>
</evidence>
<evidence type="ECO:0000256" key="1">
    <source>
        <dbReference type="ARBA" id="ARBA00023125"/>
    </source>
</evidence>